<evidence type="ECO:0000256" key="1">
    <source>
        <dbReference type="ARBA" id="ARBA00004123"/>
    </source>
</evidence>
<evidence type="ECO:0000256" key="3">
    <source>
        <dbReference type="ARBA" id="ARBA00007084"/>
    </source>
</evidence>
<keyword evidence="8" id="KW-0732">Signal</keyword>
<dbReference type="EMBL" id="JYDV01000187">
    <property type="protein sequence ID" value="KRZ26065.1"/>
    <property type="molecule type" value="Genomic_DNA"/>
</dbReference>
<organism evidence="10 11">
    <name type="scientific">Trichinella pseudospiralis</name>
    <name type="common">Parasitic roundworm</name>
    <dbReference type="NCBI Taxonomy" id="6337"/>
    <lineage>
        <taxon>Eukaryota</taxon>
        <taxon>Metazoa</taxon>
        <taxon>Ecdysozoa</taxon>
        <taxon>Nematoda</taxon>
        <taxon>Enoplea</taxon>
        <taxon>Dorylaimia</taxon>
        <taxon>Trichinellida</taxon>
        <taxon>Trichinellidae</taxon>
        <taxon>Trichinella</taxon>
    </lineage>
</organism>
<dbReference type="InterPro" id="IPR050756">
    <property type="entry name" value="CSN3"/>
</dbReference>
<feature type="signal peptide" evidence="8">
    <location>
        <begin position="1"/>
        <end position="19"/>
    </location>
</feature>
<gene>
    <name evidence="10" type="primary">COPS3</name>
    <name evidence="10" type="ORF">T4C_11581</name>
</gene>
<dbReference type="GO" id="GO:0008180">
    <property type="term" value="C:COP9 signalosome"/>
    <property type="evidence" value="ECO:0007669"/>
    <property type="project" value="UniProtKB-KW"/>
</dbReference>
<sequence>LRFFLFLSITVCWSSDFLARIEVSKLIRQVISVEMADGFHRNSNAILDAINLYTANLLLVKLSVDFILDDYQALTTFLRTCASGTLLGSTPSITTFYQQNLPEFSIAALGVLYARTQSLGTLDPSGAQSEIKSIISCFKEIVEVIEQRQLEIALDLYLAVCHRVAKCLVSEEECGIGIDMLVKAIRRLQQSPNYWTSIHADLCMICLRAKNVNPAVPFLISPIKYLLPESYQGRVSAKHFVLYYYYGGIILSVIKDMERAHFFFEMVLTVPTKCLLPMFTDSYEKYLLLNLILFGESVSLPKYTSPSFFIAFPLFSLSPYEELAKACSAYNFELVETLIMKYENNFKADSNLGLAKQVLIAMRKRKAQQLSKIYRTLKLYDFGKMCYIHQDKDVIKFIMDMVQADELNAQIDEVNCLVTLSEGSFFSPENTKCAKNMKLLSEMFDQILQISDDIAKNSSNFLPVSAAQTYMEDEGVCNMIATSSRDIADDRDIAL</sequence>
<evidence type="ECO:0000313" key="11">
    <source>
        <dbReference type="Proteomes" id="UP000054826"/>
    </source>
</evidence>
<evidence type="ECO:0000313" key="10">
    <source>
        <dbReference type="EMBL" id="KRZ26065.1"/>
    </source>
</evidence>
<protein>
    <recommendedName>
        <fullName evidence="4">COP9 signalosome complex subunit 3</fullName>
    </recommendedName>
</protein>
<proteinExistence type="inferred from homology"/>
<dbReference type="Proteomes" id="UP000054826">
    <property type="component" value="Unassembled WGS sequence"/>
</dbReference>
<dbReference type="PANTHER" id="PTHR10758">
    <property type="entry name" value="26S PROTEASOME NON-ATPASE REGULATORY SUBUNIT 3/COP9 SIGNALOSOME COMPLEX SUBUNIT 3"/>
    <property type="match status" value="1"/>
</dbReference>
<evidence type="ECO:0000256" key="4">
    <source>
        <dbReference type="ARBA" id="ARBA00014878"/>
    </source>
</evidence>
<keyword evidence="6" id="KW-0736">Signalosome</keyword>
<feature type="non-terminal residue" evidence="10">
    <location>
        <position position="1"/>
    </location>
</feature>
<evidence type="ECO:0000256" key="5">
    <source>
        <dbReference type="ARBA" id="ARBA00022490"/>
    </source>
</evidence>
<evidence type="ECO:0000259" key="9">
    <source>
        <dbReference type="PROSITE" id="PS50250"/>
    </source>
</evidence>
<comment type="similarity">
    <text evidence="3">Belongs to the CSN3 family.</text>
</comment>
<evidence type="ECO:0000256" key="2">
    <source>
        <dbReference type="ARBA" id="ARBA00004496"/>
    </source>
</evidence>
<dbReference type="PANTHER" id="PTHR10758:SF1">
    <property type="entry name" value="COP9 SIGNALOSOME COMPLEX SUBUNIT 3"/>
    <property type="match status" value="1"/>
</dbReference>
<dbReference type="Pfam" id="PF01399">
    <property type="entry name" value="PCI"/>
    <property type="match status" value="1"/>
</dbReference>
<comment type="caution">
    <text evidence="10">The sequence shown here is derived from an EMBL/GenBank/DDBJ whole genome shotgun (WGS) entry which is preliminary data.</text>
</comment>
<feature type="chain" id="PRO_5006880076" description="COP9 signalosome complex subunit 3" evidence="8">
    <location>
        <begin position="20"/>
        <end position="495"/>
    </location>
</feature>
<evidence type="ECO:0000256" key="6">
    <source>
        <dbReference type="ARBA" id="ARBA00022790"/>
    </source>
</evidence>
<dbReference type="AlphaFoldDB" id="A0A0V1ITJ8"/>
<dbReference type="InterPro" id="IPR055089">
    <property type="entry name" value="COP9_N"/>
</dbReference>
<reference evidence="10 11" key="1">
    <citation type="submission" date="2015-01" db="EMBL/GenBank/DDBJ databases">
        <title>Evolution of Trichinella species and genotypes.</title>
        <authorList>
            <person name="Korhonen P.K."/>
            <person name="Edoardo P."/>
            <person name="Giuseppe L.R."/>
            <person name="Gasser R.B."/>
        </authorList>
    </citation>
    <scope>NUCLEOTIDE SEQUENCE [LARGE SCALE GENOMIC DNA]</scope>
    <source>
        <strain evidence="10">ISS176</strain>
    </source>
</reference>
<evidence type="ECO:0000256" key="8">
    <source>
        <dbReference type="SAM" id="SignalP"/>
    </source>
</evidence>
<dbReference type="GO" id="GO:0005737">
    <property type="term" value="C:cytoplasm"/>
    <property type="evidence" value="ECO:0007669"/>
    <property type="project" value="UniProtKB-SubCell"/>
</dbReference>
<keyword evidence="7" id="KW-0539">Nucleus</keyword>
<feature type="domain" description="PCI" evidence="9">
    <location>
        <begin position="256"/>
        <end position="425"/>
    </location>
</feature>
<dbReference type="PROSITE" id="PS50250">
    <property type="entry name" value="PCI"/>
    <property type="match status" value="1"/>
</dbReference>
<dbReference type="Pfam" id="PF22788">
    <property type="entry name" value="COP9_hel_rpt"/>
    <property type="match status" value="1"/>
</dbReference>
<keyword evidence="5" id="KW-0963">Cytoplasm</keyword>
<dbReference type="InterPro" id="IPR000717">
    <property type="entry name" value="PCI_dom"/>
</dbReference>
<accession>A0A0V1ITJ8</accession>
<name>A0A0V1ITJ8_TRIPS</name>
<comment type="subcellular location">
    <subcellularLocation>
        <location evidence="2">Cytoplasm</location>
    </subcellularLocation>
    <subcellularLocation>
        <location evidence="1">Nucleus</location>
    </subcellularLocation>
</comment>
<evidence type="ECO:0000256" key="7">
    <source>
        <dbReference type="ARBA" id="ARBA00023242"/>
    </source>
</evidence>
<dbReference type="GO" id="GO:0006511">
    <property type="term" value="P:ubiquitin-dependent protein catabolic process"/>
    <property type="evidence" value="ECO:0007669"/>
    <property type="project" value="TreeGrafter"/>
</dbReference>